<keyword evidence="3" id="KW-1003">Cell membrane</keyword>
<dbReference type="RefSeq" id="WP_301130124.1">
    <property type="nucleotide sequence ID" value="NZ_JAUHPV010000010.1"/>
</dbReference>
<keyword evidence="2 7" id="KW-0813">Transport</keyword>
<evidence type="ECO:0000313" key="10">
    <source>
        <dbReference type="Proteomes" id="UP001172738"/>
    </source>
</evidence>
<keyword evidence="5 7" id="KW-1133">Transmembrane helix</keyword>
<dbReference type="Pfam" id="PF00528">
    <property type="entry name" value="BPD_transp_1"/>
    <property type="match status" value="1"/>
</dbReference>
<evidence type="ECO:0000256" key="7">
    <source>
        <dbReference type="RuleBase" id="RU363032"/>
    </source>
</evidence>
<accession>A0ABT8G533</accession>
<evidence type="ECO:0000256" key="2">
    <source>
        <dbReference type="ARBA" id="ARBA00022448"/>
    </source>
</evidence>
<comment type="subcellular location">
    <subcellularLocation>
        <location evidence="1 7">Cell membrane</location>
        <topology evidence="1 7">Multi-pass membrane protein</topology>
    </subcellularLocation>
</comment>
<dbReference type="InterPro" id="IPR035906">
    <property type="entry name" value="MetI-like_sf"/>
</dbReference>
<feature type="transmembrane region" description="Helical" evidence="7">
    <location>
        <begin position="72"/>
        <end position="104"/>
    </location>
</feature>
<reference evidence="9" key="1">
    <citation type="submission" date="2023-06" db="EMBL/GenBank/DDBJ databases">
        <title>SYSU T00b26.</title>
        <authorList>
            <person name="Gao L."/>
            <person name="Fang B.-Z."/>
            <person name="Li W.-J."/>
        </authorList>
    </citation>
    <scope>NUCLEOTIDE SEQUENCE</scope>
    <source>
        <strain evidence="9">SYSU T00b26</strain>
    </source>
</reference>
<feature type="transmembrane region" description="Helical" evidence="7">
    <location>
        <begin position="155"/>
        <end position="175"/>
    </location>
</feature>
<dbReference type="PANTHER" id="PTHR30151:SF41">
    <property type="entry name" value="ABC TRANSPORTER PERMEASE PROTEIN"/>
    <property type="match status" value="1"/>
</dbReference>
<dbReference type="Gene3D" id="1.10.3720.10">
    <property type="entry name" value="MetI-like"/>
    <property type="match status" value="1"/>
</dbReference>
<dbReference type="SUPFAM" id="SSF161098">
    <property type="entry name" value="MetI-like"/>
    <property type="match status" value="1"/>
</dbReference>
<sequence>MSKRAAAVLWGIAGVIAALAIWEIYKALGPDEGVVIGDVTVLPRTTDIAMPHTWDVLARLFEPVTRAAGADVLWWAVLQAAAFSLGIAALGWLIGVTFGLGIALLMQRWITAESAILPWVVLSQTVPLIAIAPLVRRWGSEITIGSFQWENWMSVAVIASYLAFFPVAVSALRGLKSPPSADTDLFRAYSASWWTTLRKLRLPSSVPYLIPALRLAAANAVVGTVVAEVSIGLGGGIGRMIIEFAATASGDPAKTYAPILGAVLIGLVSAGLVALIGVGLRRYTRGGAPA</sequence>
<dbReference type="Proteomes" id="UP001172738">
    <property type="component" value="Unassembled WGS sequence"/>
</dbReference>
<dbReference type="PROSITE" id="PS50928">
    <property type="entry name" value="ABC_TM1"/>
    <property type="match status" value="1"/>
</dbReference>
<feature type="domain" description="ABC transmembrane type-1" evidence="8">
    <location>
        <begin position="81"/>
        <end position="277"/>
    </location>
</feature>
<gene>
    <name evidence="9" type="ORF">QQX04_13645</name>
</gene>
<feature type="transmembrane region" description="Helical" evidence="7">
    <location>
        <begin position="257"/>
        <end position="280"/>
    </location>
</feature>
<feature type="transmembrane region" description="Helical" evidence="7">
    <location>
        <begin position="208"/>
        <end position="237"/>
    </location>
</feature>
<protein>
    <submittedName>
        <fullName evidence="9">ABC transporter permease subunit</fullName>
    </submittedName>
</protein>
<keyword evidence="6 7" id="KW-0472">Membrane</keyword>
<proteinExistence type="inferred from homology"/>
<dbReference type="InterPro" id="IPR000515">
    <property type="entry name" value="MetI-like"/>
</dbReference>
<dbReference type="PANTHER" id="PTHR30151">
    <property type="entry name" value="ALKANE SULFONATE ABC TRANSPORTER-RELATED, MEMBRANE SUBUNIT"/>
    <property type="match status" value="1"/>
</dbReference>
<organism evidence="9 10">
    <name type="scientific">Demequina zhanjiangensis</name>
    <dbReference type="NCBI Taxonomy" id="3051659"/>
    <lineage>
        <taxon>Bacteria</taxon>
        <taxon>Bacillati</taxon>
        <taxon>Actinomycetota</taxon>
        <taxon>Actinomycetes</taxon>
        <taxon>Micrococcales</taxon>
        <taxon>Demequinaceae</taxon>
        <taxon>Demequina</taxon>
    </lineage>
</organism>
<comment type="caution">
    <text evidence="9">The sequence shown here is derived from an EMBL/GenBank/DDBJ whole genome shotgun (WGS) entry which is preliminary data.</text>
</comment>
<dbReference type="CDD" id="cd06261">
    <property type="entry name" value="TM_PBP2"/>
    <property type="match status" value="1"/>
</dbReference>
<evidence type="ECO:0000259" key="8">
    <source>
        <dbReference type="PROSITE" id="PS50928"/>
    </source>
</evidence>
<evidence type="ECO:0000256" key="4">
    <source>
        <dbReference type="ARBA" id="ARBA00022692"/>
    </source>
</evidence>
<comment type="similarity">
    <text evidence="7">Belongs to the binding-protein-dependent transport system permease family.</text>
</comment>
<keyword evidence="4 7" id="KW-0812">Transmembrane</keyword>
<name>A0ABT8G533_9MICO</name>
<feature type="transmembrane region" description="Helical" evidence="7">
    <location>
        <begin position="116"/>
        <end position="135"/>
    </location>
</feature>
<dbReference type="EMBL" id="JAUHPV010000010">
    <property type="protein sequence ID" value="MDN4474039.1"/>
    <property type="molecule type" value="Genomic_DNA"/>
</dbReference>
<evidence type="ECO:0000256" key="1">
    <source>
        <dbReference type="ARBA" id="ARBA00004651"/>
    </source>
</evidence>
<evidence type="ECO:0000256" key="6">
    <source>
        <dbReference type="ARBA" id="ARBA00023136"/>
    </source>
</evidence>
<evidence type="ECO:0000256" key="3">
    <source>
        <dbReference type="ARBA" id="ARBA00022475"/>
    </source>
</evidence>
<evidence type="ECO:0000313" key="9">
    <source>
        <dbReference type="EMBL" id="MDN4474039.1"/>
    </source>
</evidence>
<keyword evidence="10" id="KW-1185">Reference proteome</keyword>
<evidence type="ECO:0000256" key="5">
    <source>
        <dbReference type="ARBA" id="ARBA00022989"/>
    </source>
</evidence>